<dbReference type="Proteomes" id="UP001144978">
    <property type="component" value="Unassembled WGS sequence"/>
</dbReference>
<accession>A0ACC1PD25</accession>
<reference evidence="1" key="1">
    <citation type="submission" date="2022-08" db="EMBL/GenBank/DDBJ databases">
        <title>Genome Sequence of Pycnoporus sanguineus.</title>
        <authorList>
            <person name="Buettner E."/>
        </authorList>
    </citation>
    <scope>NUCLEOTIDE SEQUENCE</scope>
    <source>
        <strain evidence="1">CG-C14</strain>
    </source>
</reference>
<keyword evidence="2" id="KW-1185">Reference proteome</keyword>
<organism evidence="1 2">
    <name type="scientific">Trametes sanguinea</name>
    <dbReference type="NCBI Taxonomy" id="158606"/>
    <lineage>
        <taxon>Eukaryota</taxon>
        <taxon>Fungi</taxon>
        <taxon>Dikarya</taxon>
        <taxon>Basidiomycota</taxon>
        <taxon>Agaricomycotina</taxon>
        <taxon>Agaricomycetes</taxon>
        <taxon>Polyporales</taxon>
        <taxon>Polyporaceae</taxon>
        <taxon>Trametes</taxon>
    </lineage>
</organism>
<sequence length="250" mass="27321">METTIDTPRKQRPGHSSHDEKEASPGGNAYPDKGRSDVASGPPVLPPDPRRSFTKDVILICTVTLAMILNIANSTAVIIALPTIGKELNIVEYKLQWIISAYSLSSGCLLLFLGRIADLYSRKWMFIFGCAFMGIFSLGCGFAQDEITLDVLRGVQGIGAAACIPAAVIRHSSRALPAVPFALRRLRNLRGGKTVDKDPATASVRWEREGFFRECSVSSLSRAASRLPNATKLLENPPRQIRRVTPDLDE</sequence>
<proteinExistence type="predicted"/>
<gene>
    <name evidence="1" type="ORF">NUW54_g8489</name>
</gene>
<name>A0ACC1PD25_9APHY</name>
<dbReference type="EMBL" id="JANSHE010002640">
    <property type="protein sequence ID" value="KAJ2990370.1"/>
    <property type="molecule type" value="Genomic_DNA"/>
</dbReference>
<evidence type="ECO:0000313" key="2">
    <source>
        <dbReference type="Proteomes" id="UP001144978"/>
    </source>
</evidence>
<comment type="caution">
    <text evidence="1">The sequence shown here is derived from an EMBL/GenBank/DDBJ whole genome shotgun (WGS) entry which is preliminary data.</text>
</comment>
<protein>
    <submittedName>
        <fullName evidence="1">Uncharacterized protein</fullName>
    </submittedName>
</protein>
<evidence type="ECO:0000313" key="1">
    <source>
        <dbReference type="EMBL" id="KAJ2990370.1"/>
    </source>
</evidence>